<dbReference type="InterPro" id="IPR019554">
    <property type="entry name" value="Soluble_ligand-bd"/>
</dbReference>
<feature type="binding site" evidence="8">
    <location>
        <position position="402"/>
    </location>
    <ligand>
        <name>[4Fe-4S] cluster</name>
        <dbReference type="ChEBI" id="CHEBI:49883"/>
        <label>2</label>
    </ligand>
</feature>
<name>A0A948WQD5_9FIRM</name>
<dbReference type="EC" id="7.-.-.-" evidence="8"/>
<comment type="caution">
    <text evidence="10">The sequence shown here is derived from an EMBL/GenBank/DDBJ whole genome shotgun (WGS) entry which is preliminary data.</text>
</comment>
<dbReference type="AlphaFoldDB" id="A0A948WQD5"/>
<feature type="binding site" evidence="8">
    <location>
        <position position="412"/>
    </location>
    <ligand>
        <name>[4Fe-4S] cluster</name>
        <dbReference type="ChEBI" id="CHEBI:49883"/>
        <label>1</label>
    </ligand>
</feature>
<keyword evidence="2 8" id="KW-0004">4Fe-4S</keyword>
<evidence type="ECO:0000256" key="3">
    <source>
        <dbReference type="ARBA" id="ARBA00022723"/>
    </source>
</evidence>
<dbReference type="SUPFAM" id="SSF46548">
    <property type="entry name" value="alpha-helical ferredoxin"/>
    <property type="match status" value="1"/>
</dbReference>
<feature type="binding site" evidence="8">
    <location>
        <position position="405"/>
    </location>
    <ligand>
        <name>[4Fe-4S] cluster</name>
        <dbReference type="ChEBI" id="CHEBI:49883"/>
        <label>2</label>
    </ligand>
</feature>
<keyword evidence="8" id="KW-1003">Cell membrane</keyword>
<dbReference type="GO" id="GO:0051539">
    <property type="term" value="F:4 iron, 4 sulfur cluster binding"/>
    <property type="evidence" value="ECO:0007669"/>
    <property type="project" value="UniProtKB-KW"/>
</dbReference>
<dbReference type="InterPro" id="IPR037225">
    <property type="entry name" value="Nuo51_FMN-bd_sf"/>
</dbReference>
<evidence type="ECO:0000259" key="9">
    <source>
        <dbReference type="PROSITE" id="PS51379"/>
    </source>
</evidence>
<dbReference type="HAMAP" id="MF_00461">
    <property type="entry name" value="RsxC_RnfC"/>
    <property type="match status" value="1"/>
</dbReference>
<protein>
    <recommendedName>
        <fullName evidence="8">Ion-translocating oxidoreductase complex subunit C</fullName>
        <ecNumber evidence="8">7.-.-.-</ecNumber>
    </recommendedName>
    <alternativeName>
        <fullName evidence="8">Rnf electron transport complex subunit C</fullName>
    </alternativeName>
</protein>
<dbReference type="NCBIfam" id="NF003454">
    <property type="entry name" value="PRK05035.1"/>
    <property type="match status" value="1"/>
</dbReference>
<dbReference type="SUPFAM" id="SSF142019">
    <property type="entry name" value="Nqo1 FMN-binding domain-like"/>
    <property type="match status" value="1"/>
</dbReference>
<evidence type="ECO:0000256" key="2">
    <source>
        <dbReference type="ARBA" id="ARBA00022485"/>
    </source>
</evidence>
<gene>
    <name evidence="10" type="primary">rsxC</name>
    <name evidence="8" type="synonym">rnfC</name>
    <name evidence="10" type="ORF">H9882_01425</name>
</gene>
<reference evidence="10" key="1">
    <citation type="journal article" date="2021" name="PeerJ">
        <title>Extensive microbial diversity within the chicken gut microbiome revealed by metagenomics and culture.</title>
        <authorList>
            <person name="Gilroy R."/>
            <person name="Ravi A."/>
            <person name="Getino M."/>
            <person name="Pursley I."/>
            <person name="Horton D.L."/>
            <person name="Alikhan N.F."/>
            <person name="Baker D."/>
            <person name="Gharbi K."/>
            <person name="Hall N."/>
            <person name="Watson M."/>
            <person name="Adriaenssens E.M."/>
            <person name="Foster-Nyarko E."/>
            <person name="Jarju S."/>
            <person name="Secka A."/>
            <person name="Antonio M."/>
            <person name="Oren A."/>
            <person name="Chaudhuri R.R."/>
            <person name="La Ragione R."/>
            <person name="Hildebrand F."/>
            <person name="Pallen M.J."/>
        </authorList>
    </citation>
    <scope>NUCLEOTIDE SEQUENCE</scope>
    <source>
        <strain evidence="10">B5_2728</strain>
    </source>
</reference>
<evidence type="ECO:0000256" key="1">
    <source>
        <dbReference type="ARBA" id="ARBA00022448"/>
    </source>
</evidence>
<dbReference type="GO" id="GO:0046872">
    <property type="term" value="F:metal ion binding"/>
    <property type="evidence" value="ECO:0007669"/>
    <property type="project" value="UniProtKB-KW"/>
</dbReference>
<evidence type="ECO:0000313" key="11">
    <source>
        <dbReference type="Proteomes" id="UP000713596"/>
    </source>
</evidence>
<dbReference type="GO" id="GO:0005886">
    <property type="term" value="C:plasma membrane"/>
    <property type="evidence" value="ECO:0007669"/>
    <property type="project" value="UniProtKB-SubCell"/>
</dbReference>
<dbReference type="Gene3D" id="3.30.70.20">
    <property type="match status" value="1"/>
</dbReference>
<feature type="binding site" evidence="8">
    <location>
        <position position="369"/>
    </location>
    <ligand>
        <name>[4Fe-4S] cluster</name>
        <dbReference type="ChEBI" id="CHEBI:49883"/>
        <label>1</label>
    </ligand>
</feature>
<proteinExistence type="inferred from homology"/>
<evidence type="ECO:0000256" key="7">
    <source>
        <dbReference type="ARBA" id="ARBA00023014"/>
    </source>
</evidence>
<dbReference type="InterPro" id="IPR017900">
    <property type="entry name" value="4Fe4S_Fe_S_CS"/>
</dbReference>
<dbReference type="Gene3D" id="3.40.50.11540">
    <property type="entry name" value="NADH-ubiquinone oxidoreductase 51kDa subunit"/>
    <property type="match status" value="1"/>
</dbReference>
<dbReference type="Proteomes" id="UP000713596">
    <property type="component" value="Unassembled WGS sequence"/>
</dbReference>
<feature type="binding site" evidence="8">
    <location>
        <position position="373"/>
    </location>
    <ligand>
        <name>[4Fe-4S] cluster</name>
        <dbReference type="ChEBI" id="CHEBI:49883"/>
        <label>2</label>
    </ligand>
</feature>
<keyword evidence="7 8" id="KW-0411">Iron-sulfur</keyword>
<dbReference type="Pfam" id="PF01512">
    <property type="entry name" value="Complex1_51K"/>
    <property type="match status" value="1"/>
</dbReference>
<keyword evidence="1 8" id="KW-0813">Transport</keyword>
<dbReference type="InterPro" id="IPR026902">
    <property type="entry name" value="RnfC_N"/>
</dbReference>
<keyword evidence="8" id="KW-1278">Translocase</keyword>
<feature type="binding site" evidence="8">
    <location>
        <position position="408"/>
    </location>
    <ligand>
        <name>[4Fe-4S] cluster</name>
        <dbReference type="ChEBI" id="CHEBI:49883"/>
        <label>2</label>
    </ligand>
</feature>
<evidence type="ECO:0000256" key="5">
    <source>
        <dbReference type="ARBA" id="ARBA00022982"/>
    </source>
</evidence>
<evidence type="ECO:0000256" key="8">
    <source>
        <dbReference type="HAMAP-Rule" id="MF_00461"/>
    </source>
</evidence>
<comment type="subunit">
    <text evidence="8">The complex is composed of six subunits: RnfA, RnfB, RnfC, RnfD, RnfE and RnfG.</text>
</comment>
<dbReference type="InterPro" id="IPR011538">
    <property type="entry name" value="Nuo51_FMN-bd"/>
</dbReference>
<dbReference type="InterPro" id="IPR017896">
    <property type="entry name" value="4Fe4S_Fe-S-bd"/>
</dbReference>
<accession>A0A948WQD5</accession>
<sequence>MLKKLKRAALGAKVPHEKTTADQATVRMPLPSKIVLPMQQHIGAACTPVVKKGDTVQVGSLVGQAEGAVSAPIYSGVSGTVSGVERYTLMNGTRVPAVVIIPDGQQTQVEFTAPVVQSREDFIQAVRNSGLVGLGGAGFPTAAKLESAKNVNTLLVNAAECEPYLTSDTREILEHGDTICAGIQAVMKHMGISRCIIGVEDNKPACIQVLKQLATRCSNTSVKVLPSRYPQGAEKILVESLTGLEVPQGGLPADVGVVVMNVTTISVLGGYLQTGKPLMTKRVTVAGDLVQKPQNVEVIVGTPAIEVLQFCGLDTQQPVAKLLSGGPMMGVAMASLEAPVIKQTNGLLALSEKAANKPDMGPCIRCGRCIEACPMGLTPVSIAGAFNSKNTQLLKELRVDLCMVCGSCSYVCPAKRPVTQVMSLAKQFAQKEGQH</sequence>
<keyword evidence="3 8" id="KW-0479">Metal-binding</keyword>
<dbReference type="PROSITE" id="PS51379">
    <property type="entry name" value="4FE4S_FER_2"/>
    <property type="match status" value="2"/>
</dbReference>
<keyword evidence="5 8" id="KW-0249">Electron transport</keyword>
<dbReference type="PANTHER" id="PTHR43034:SF2">
    <property type="entry name" value="ION-TRANSLOCATING OXIDOREDUCTASE COMPLEX SUBUNIT C"/>
    <property type="match status" value="1"/>
</dbReference>
<comment type="cofactor">
    <cofactor evidence="8">
        <name>[4Fe-4S] cluster</name>
        <dbReference type="ChEBI" id="CHEBI:49883"/>
    </cofactor>
    <text evidence="8">Binds 2 [4Fe-4S] clusters per subunit.</text>
</comment>
<dbReference type="InterPro" id="IPR010208">
    <property type="entry name" value="Ion_transpt_RnfC/RsxC"/>
</dbReference>
<dbReference type="Pfam" id="PF12838">
    <property type="entry name" value="Fer4_7"/>
    <property type="match status" value="1"/>
</dbReference>
<feature type="domain" description="4Fe-4S ferredoxin-type" evidence="9">
    <location>
        <begin position="393"/>
        <end position="423"/>
    </location>
</feature>
<dbReference type="Pfam" id="PF10531">
    <property type="entry name" value="SLBB"/>
    <property type="match status" value="1"/>
</dbReference>
<dbReference type="PROSITE" id="PS00198">
    <property type="entry name" value="4FE4S_FER_1"/>
    <property type="match status" value="2"/>
</dbReference>
<keyword evidence="4 8" id="KW-0677">Repeat</keyword>
<comment type="subcellular location">
    <subcellularLocation>
        <location evidence="8">Cell membrane</location>
        <topology evidence="8">Peripheral membrane protein</topology>
    </subcellularLocation>
</comment>
<dbReference type="NCBIfam" id="TIGR01945">
    <property type="entry name" value="rnfC"/>
    <property type="match status" value="1"/>
</dbReference>
<evidence type="ECO:0000256" key="6">
    <source>
        <dbReference type="ARBA" id="ARBA00023004"/>
    </source>
</evidence>
<dbReference type="EMBL" id="JAHLFP010000008">
    <property type="protein sequence ID" value="MBU3805554.1"/>
    <property type="molecule type" value="Genomic_DNA"/>
</dbReference>
<keyword evidence="6 8" id="KW-0408">Iron</keyword>
<feature type="domain" description="4Fe-4S ferredoxin-type" evidence="9">
    <location>
        <begin position="354"/>
        <end position="383"/>
    </location>
</feature>
<dbReference type="PANTHER" id="PTHR43034">
    <property type="entry name" value="ION-TRANSLOCATING OXIDOREDUCTASE COMPLEX SUBUNIT C"/>
    <property type="match status" value="1"/>
</dbReference>
<evidence type="ECO:0000256" key="4">
    <source>
        <dbReference type="ARBA" id="ARBA00022737"/>
    </source>
</evidence>
<evidence type="ECO:0000313" key="10">
    <source>
        <dbReference type="EMBL" id="MBU3805554.1"/>
    </source>
</evidence>
<dbReference type="GO" id="GO:0009055">
    <property type="term" value="F:electron transfer activity"/>
    <property type="evidence" value="ECO:0007669"/>
    <property type="project" value="InterPro"/>
</dbReference>
<keyword evidence="8" id="KW-0472">Membrane</keyword>
<comment type="function">
    <text evidence="8">Part of a membrane-bound complex that couples electron transfer with translocation of ions across the membrane.</text>
</comment>
<reference evidence="10" key="2">
    <citation type="submission" date="2021-04" db="EMBL/GenBank/DDBJ databases">
        <authorList>
            <person name="Gilroy R."/>
        </authorList>
    </citation>
    <scope>NUCLEOTIDE SEQUENCE</scope>
    <source>
        <strain evidence="10">B5_2728</strain>
    </source>
</reference>
<feature type="binding site" evidence="8">
    <location>
        <position position="363"/>
    </location>
    <ligand>
        <name>[4Fe-4S] cluster</name>
        <dbReference type="ChEBI" id="CHEBI:49883"/>
        <label>1</label>
    </ligand>
</feature>
<dbReference type="GO" id="GO:0022900">
    <property type="term" value="P:electron transport chain"/>
    <property type="evidence" value="ECO:0007669"/>
    <property type="project" value="UniProtKB-UniRule"/>
</dbReference>
<organism evidence="10 11">
    <name type="scientific">Candidatus Allofournierella pullistercoris</name>
    <dbReference type="NCBI Taxonomy" id="2838597"/>
    <lineage>
        <taxon>Bacteria</taxon>
        <taxon>Bacillati</taxon>
        <taxon>Bacillota</taxon>
        <taxon>Clostridia</taxon>
        <taxon>Eubacteriales</taxon>
        <taxon>Oscillospiraceae</taxon>
        <taxon>Allofournierella</taxon>
    </lineage>
</organism>
<dbReference type="Pfam" id="PF13375">
    <property type="entry name" value="RnfC_N"/>
    <property type="match status" value="1"/>
</dbReference>
<comment type="similarity">
    <text evidence="8">Belongs to the 4Fe4S bacterial-type ferredoxin family. RnfC subfamily.</text>
</comment>
<feature type="binding site" evidence="8">
    <location>
        <position position="366"/>
    </location>
    <ligand>
        <name>[4Fe-4S] cluster</name>
        <dbReference type="ChEBI" id="CHEBI:49883"/>
        <label>1</label>
    </ligand>
</feature>